<evidence type="ECO:0000313" key="2">
    <source>
        <dbReference type="Proteomes" id="UP001148834"/>
    </source>
</evidence>
<evidence type="ECO:0008006" key="3">
    <source>
        <dbReference type="Google" id="ProtNLM"/>
    </source>
</evidence>
<reference evidence="1" key="1">
    <citation type="submission" date="2022-09" db="EMBL/GenBank/DDBJ databases">
        <title>Molecular characterization of Glaesserella parasuis strains circulating in commercial swine farms using whole-genome sequencing.</title>
        <authorList>
            <person name="Mugabi R."/>
            <person name="Clavijo M."/>
            <person name="Li G."/>
        </authorList>
    </citation>
    <scope>NUCLEOTIDE SEQUENCE</scope>
    <source>
        <strain evidence="1">0435-53</strain>
    </source>
</reference>
<dbReference type="Proteomes" id="UP001148834">
    <property type="component" value="Unassembled WGS sequence"/>
</dbReference>
<dbReference type="AlphaFoldDB" id="A0AA42EHX7"/>
<comment type="caution">
    <text evidence="1">The sequence shown here is derived from an EMBL/GenBank/DDBJ whole genome shotgun (WGS) entry which is preliminary data.</text>
</comment>
<protein>
    <recommendedName>
        <fullName evidence="3">Lj965 prophage protein</fullName>
    </recommendedName>
</protein>
<dbReference type="Pfam" id="PF22398">
    <property type="entry name" value="DUF6978"/>
    <property type="match status" value="1"/>
</dbReference>
<sequence>MLTQQEADALLTLGKYDFSDGEYKFPYMGGSLRLSLHSMDKKETFNLDVTRGYIALEKITFQTRARKAIVLVRLDIEGPPHRNPDIEGPPHRNPDGEEIICPHIHLYREGYGDKWAYPLPDELKSVLDRPYELLDKFMDYCHIIGKPMIQRELFI</sequence>
<dbReference type="EMBL" id="JAODIR010000041">
    <property type="protein sequence ID" value="MDD2168507.1"/>
    <property type="molecule type" value="Genomic_DNA"/>
</dbReference>
<name>A0AA42EHX7_GLAPU</name>
<accession>A0AA42EHX7</accession>
<proteinExistence type="predicted"/>
<evidence type="ECO:0000313" key="1">
    <source>
        <dbReference type="EMBL" id="MDD2168507.1"/>
    </source>
</evidence>
<dbReference type="InterPro" id="IPR053916">
    <property type="entry name" value="DUF6978"/>
</dbReference>
<gene>
    <name evidence="1" type="ORF">N5925_07860</name>
</gene>
<organism evidence="1 2">
    <name type="scientific">Glaesserella parasuis</name>
    <name type="common">Haemophilus parasuis</name>
    <dbReference type="NCBI Taxonomy" id="738"/>
    <lineage>
        <taxon>Bacteria</taxon>
        <taxon>Pseudomonadati</taxon>
        <taxon>Pseudomonadota</taxon>
        <taxon>Gammaproteobacteria</taxon>
        <taxon>Pasteurellales</taxon>
        <taxon>Pasteurellaceae</taxon>
        <taxon>Glaesserella</taxon>
    </lineage>
</organism>